<dbReference type="GO" id="GO:0000287">
    <property type="term" value="F:magnesium ion binding"/>
    <property type="evidence" value="ECO:0007669"/>
    <property type="project" value="InterPro"/>
</dbReference>
<evidence type="ECO:0000313" key="6">
    <source>
        <dbReference type="Proteomes" id="UP001055439"/>
    </source>
</evidence>
<dbReference type="SUPFAM" id="SSF48576">
    <property type="entry name" value="Terpenoid synthases"/>
    <property type="match status" value="1"/>
</dbReference>
<sequence length="86" mass="10006">FNPIKNLSFAGDRLVECYFSILGVYFEPYYSRAGVMTMKVTVLYSFMDDIYDVYGTSEESQLLTDAIQRFGKISYQHTCYALPWLN</sequence>
<dbReference type="Proteomes" id="UP001055439">
    <property type="component" value="Chromosome 7"/>
</dbReference>
<evidence type="ECO:0000256" key="1">
    <source>
        <dbReference type="ARBA" id="ARBA00022723"/>
    </source>
</evidence>
<dbReference type="Gene3D" id="1.10.600.10">
    <property type="entry name" value="Farnesyl Diphosphate Synthase"/>
    <property type="match status" value="1"/>
</dbReference>
<feature type="domain" description="Terpene synthase metal-binding" evidence="4">
    <location>
        <begin position="5"/>
        <end position="72"/>
    </location>
</feature>
<proteinExistence type="predicted"/>
<dbReference type="GO" id="GO:0010333">
    <property type="term" value="F:terpene synthase activity"/>
    <property type="evidence" value="ECO:0007669"/>
    <property type="project" value="InterPro"/>
</dbReference>
<dbReference type="AlphaFoldDB" id="A0A9E7GLE0"/>
<dbReference type="PANTHER" id="PTHR31225:SF93">
    <property type="entry name" value="ALPHA-HUMULENE_(-)-(E)-BETA-CARYOPHYLLENE SYNTHASE"/>
    <property type="match status" value="1"/>
</dbReference>
<dbReference type="OrthoDB" id="1936865at2759"/>
<dbReference type="InterPro" id="IPR008949">
    <property type="entry name" value="Isoprenoid_synthase_dom_sf"/>
</dbReference>
<evidence type="ECO:0000313" key="5">
    <source>
        <dbReference type="EMBL" id="URE16845.1"/>
    </source>
</evidence>
<accession>A0A9E7GLE0</accession>
<evidence type="ECO:0000256" key="3">
    <source>
        <dbReference type="ARBA" id="ARBA00023239"/>
    </source>
</evidence>
<keyword evidence="1" id="KW-0479">Metal-binding</keyword>
<evidence type="ECO:0000256" key="2">
    <source>
        <dbReference type="ARBA" id="ARBA00022842"/>
    </source>
</evidence>
<organism evidence="5 6">
    <name type="scientific">Musa troglodytarum</name>
    <name type="common">fe'i banana</name>
    <dbReference type="NCBI Taxonomy" id="320322"/>
    <lineage>
        <taxon>Eukaryota</taxon>
        <taxon>Viridiplantae</taxon>
        <taxon>Streptophyta</taxon>
        <taxon>Embryophyta</taxon>
        <taxon>Tracheophyta</taxon>
        <taxon>Spermatophyta</taxon>
        <taxon>Magnoliopsida</taxon>
        <taxon>Liliopsida</taxon>
        <taxon>Zingiberales</taxon>
        <taxon>Musaceae</taxon>
        <taxon>Musa</taxon>
    </lineage>
</organism>
<dbReference type="InterPro" id="IPR050148">
    <property type="entry name" value="Terpene_synthase-like"/>
</dbReference>
<dbReference type="PANTHER" id="PTHR31225">
    <property type="entry name" value="OS04G0344100 PROTEIN-RELATED"/>
    <property type="match status" value="1"/>
</dbReference>
<dbReference type="EMBL" id="CP097509">
    <property type="protein sequence ID" value="URE16845.1"/>
    <property type="molecule type" value="Genomic_DNA"/>
</dbReference>
<evidence type="ECO:0000259" key="4">
    <source>
        <dbReference type="Pfam" id="PF03936"/>
    </source>
</evidence>
<keyword evidence="6" id="KW-1185">Reference proteome</keyword>
<keyword evidence="3" id="KW-0456">Lyase</keyword>
<keyword evidence="2" id="KW-0460">Magnesium</keyword>
<dbReference type="Pfam" id="PF03936">
    <property type="entry name" value="Terpene_synth_C"/>
    <property type="match status" value="1"/>
</dbReference>
<reference evidence="5" key="1">
    <citation type="submission" date="2022-05" db="EMBL/GenBank/DDBJ databases">
        <title>The Musa troglodytarum L. genome provides insights into the mechanism of non-climacteric behaviour and enrichment of carotenoids.</title>
        <authorList>
            <person name="Wang J."/>
        </authorList>
    </citation>
    <scope>NUCLEOTIDE SEQUENCE</scope>
    <source>
        <tissue evidence="5">Leaf</tissue>
    </source>
</reference>
<feature type="non-terminal residue" evidence="5">
    <location>
        <position position="1"/>
    </location>
</feature>
<dbReference type="InterPro" id="IPR005630">
    <property type="entry name" value="Terpene_synthase_metal-bd"/>
</dbReference>
<protein>
    <recommendedName>
        <fullName evidence="4">Terpene synthase metal-binding domain-containing protein</fullName>
    </recommendedName>
</protein>
<dbReference type="GO" id="GO:0016114">
    <property type="term" value="P:terpenoid biosynthetic process"/>
    <property type="evidence" value="ECO:0007669"/>
    <property type="project" value="InterPro"/>
</dbReference>
<name>A0A9E7GLE0_9LILI</name>
<gene>
    <name evidence="5" type="ORF">MUK42_13427</name>
</gene>